<keyword evidence="3" id="KW-0472">Membrane</keyword>
<evidence type="ECO:0000256" key="1">
    <source>
        <dbReference type="ARBA" id="ARBA00009716"/>
    </source>
</evidence>
<proteinExistence type="inferred from homology"/>
<feature type="domain" description="Glutamate synthase" evidence="4">
    <location>
        <begin position="124"/>
        <end position="434"/>
    </location>
</feature>
<evidence type="ECO:0000259" key="4">
    <source>
        <dbReference type="Pfam" id="PF01645"/>
    </source>
</evidence>
<dbReference type="SUPFAM" id="SSF51395">
    <property type="entry name" value="FMN-linked oxidoreductases"/>
    <property type="match status" value="1"/>
</dbReference>
<keyword evidence="3" id="KW-1133">Transmembrane helix</keyword>
<dbReference type="CDD" id="cd02808">
    <property type="entry name" value="GltS_FMN"/>
    <property type="match status" value="1"/>
</dbReference>
<comment type="caution">
    <text evidence="5">The sequence shown here is derived from an EMBL/GenBank/DDBJ whole genome shotgun (WGS) entry which is preliminary data.</text>
</comment>
<accession>A0ABS4GPA7</accession>
<dbReference type="RefSeq" id="WP_209810167.1">
    <property type="nucleotide sequence ID" value="NZ_JAGGKT010000005.1"/>
</dbReference>
<keyword evidence="3" id="KW-0812">Transmembrane</keyword>
<dbReference type="Proteomes" id="UP001519343">
    <property type="component" value="Unassembled WGS sequence"/>
</dbReference>
<dbReference type="Gene3D" id="3.20.20.70">
    <property type="entry name" value="Aldolase class I"/>
    <property type="match status" value="1"/>
</dbReference>
<organism evidence="5 6">
    <name type="scientific">Ammoniphilus resinae</name>
    <dbReference type="NCBI Taxonomy" id="861532"/>
    <lineage>
        <taxon>Bacteria</taxon>
        <taxon>Bacillati</taxon>
        <taxon>Bacillota</taxon>
        <taxon>Bacilli</taxon>
        <taxon>Bacillales</taxon>
        <taxon>Paenibacillaceae</taxon>
        <taxon>Aneurinibacillus group</taxon>
        <taxon>Ammoniphilus</taxon>
    </lineage>
</organism>
<dbReference type="InterPro" id="IPR013785">
    <property type="entry name" value="Aldolase_TIM"/>
</dbReference>
<evidence type="ECO:0000313" key="5">
    <source>
        <dbReference type="EMBL" id="MBP1932100.1"/>
    </source>
</evidence>
<evidence type="ECO:0000256" key="2">
    <source>
        <dbReference type="SAM" id="MobiDB-lite"/>
    </source>
</evidence>
<dbReference type="PANTHER" id="PTHR43819">
    <property type="entry name" value="ARCHAEAL-TYPE GLUTAMATE SYNTHASE [NADPH]"/>
    <property type="match status" value="1"/>
</dbReference>
<feature type="transmembrane region" description="Helical" evidence="3">
    <location>
        <begin position="6"/>
        <end position="33"/>
    </location>
</feature>
<gene>
    <name evidence="5" type="ORF">J2Z37_002101</name>
</gene>
<name>A0ABS4GPA7_9BACL</name>
<dbReference type="EMBL" id="JAGGKT010000005">
    <property type="protein sequence ID" value="MBP1932100.1"/>
    <property type="molecule type" value="Genomic_DNA"/>
</dbReference>
<dbReference type="PANTHER" id="PTHR43819:SF1">
    <property type="entry name" value="ARCHAEAL-TYPE GLUTAMATE SYNTHASE [NADPH]"/>
    <property type="match status" value="1"/>
</dbReference>
<evidence type="ECO:0000256" key="3">
    <source>
        <dbReference type="SAM" id="Phobius"/>
    </source>
</evidence>
<comment type="similarity">
    <text evidence="1">Belongs to the glutamate synthase family.</text>
</comment>
<reference evidence="5 6" key="1">
    <citation type="submission" date="2021-03" db="EMBL/GenBank/DDBJ databases">
        <title>Genomic Encyclopedia of Type Strains, Phase IV (KMG-IV): sequencing the most valuable type-strain genomes for metagenomic binning, comparative biology and taxonomic classification.</title>
        <authorList>
            <person name="Goeker M."/>
        </authorList>
    </citation>
    <scope>NUCLEOTIDE SEQUENCE [LARGE SCALE GENOMIC DNA]</scope>
    <source>
        <strain evidence="5 6">DSM 24738</strain>
    </source>
</reference>
<evidence type="ECO:0000313" key="6">
    <source>
        <dbReference type="Proteomes" id="UP001519343"/>
    </source>
</evidence>
<keyword evidence="6" id="KW-1185">Reference proteome</keyword>
<feature type="region of interest" description="Disordered" evidence="2">
    <location>
        <begin position="469"/>
        <end position="502"/>
    </location>
</feature>
<protein>
    <submittedName>
        <fullName evidence="5">Glutamate synthase domain-containing protein 2</fullName>
    </submittedName>
</protein>
<feature type="compositionally biased region" description="Basic and acidic residues" evidence="2">
    <location>
        <begin position="479"/>
        <end position="501"/>
    </location>
</feature>
<dbReference type="Pfam" id="PF01645">
    <property type="entry name" value="Glu_synthase"/>
    <property type="match status" value="1"/>
</dbReference>
<dbReference type="InterPro" id="IPR002932">
    <property type="entry name" value="Glu_synthdom"/>
</dbReference>
<sequence length="515" mass="56642">MKWYSFLLGSFTGALLAILLAGILLLVFMRPLIKWITGSFMKRLMSDRYPENIWEMVSAMTRTNPRIVIENSLRAESGKIIERPFGSPRKFLNFDGLIFSAAQLSTMPAPEDAPVETRIIIGPRAKKPLILDIPLLVGALGYGIGITKQVRLAIAKATTAVGTATNTGEGGFLPEDRAAAKHFILQYNSAHWSKSPEILHQADAIEIHFGQGASAGSASFIPPEYMQGEARDVLQVPEGETVVIPSLHPDVQKPKDLKILVQRLRTITKGVPIGIKICASANLEADLEIAIQSQVDFISIDGGQAGTKGAAPILEDDFGLPTIFALTRAVQYLKKRQVKEHISLLIGGGFNQPGECLKALALGADAVYMGTSIIWAMTHKQVTKAVPFEPPTQLVYYPGSMTDQFDEDEAATNLTNFFTSFIEEIKVAVRAMGKTSVHHVGVKDLVALDEWTSKVTKVRLVTEPFNPPTSSGMNFVNTEKPKEKLKELPREQSKEEQKPKESTNFFAFLRRIKRS</sequence>